<evidence type="ECO:0000259" key="1">
    <source>
        <dbReference type="Pfam" id="PF03732"/>
    </source>
</evidence>
<reference evidence="2 3" key="1">
    <citation type="journal article" date="2018" name="Front. Plant Sci.">
        <title>Red Clover (Trifolium pratense) and Zigzag Clover (T. medium) - A Picture of Genomic Similarities and Differences.</title>
        <authorList>
            <person name="Dluhosova J."/>
            <person name="Istvanek J."/>
            <person name="Nedelnik J."/>
            <person name="Repkova J."/>
        </authorList>
    </citation>
    <scope>NUCLEOTIDE SEQUENCE [LARGE SCALE GENOMIC DNA]</scope>
    <source>
        <strain evidence="3">cv. 10/8</strain>
        <tissue evidence="2">Leaf</tissue>
    </source>
</reference>
<comment type="caution">
    <text evidence="2">The sequence shown here is derived from an EMBL/GenBank/DDBJ whole genome shotgun (WGS) entry which is preliminary data.</text>
</comment>
<feature type="domain" description="Retrotransposon gag" evidence="1">
    <location>
        <begin position="40"/>
        <end position="114"/>
    </location>
</feature>
<dbReference type="Pfam" id="PF03732">
    <property type="entry name" value="Retrotrans_gag"/>
    <property type="match status" value="1"/>
</dbReference>
<dbReference type="Proteomes" id="UP000265520">
    <property type="component" value="Unassembled WGS sequence"/>
</dbReference>
<feature type="non-terminal residue" evidence="2">
    <location>
        <position position="1"/>
    </location>
</feature>
<dbReference type="InterPro" id="IPR005162">
    <property type="entry name" value="Retrotrans_gag_dom"/>
</dbReference>
<keyword evidence="3" id="KW-1185">Reference proteome</keyword>
<evidence type="ECO:0000313" key="3">
    <source>
        <dbReference type="Proteomes" id="UP000265520"/>
    </source>
</evidence>
<evidence type="ECO:0000313" key="2">
    <source>
        <dbReference type="EMBL" id="MCI41137.1"/>
    </source>
</evidence>
<accession>A0A392RYA1</accession>
<dbReference type="AlphaFoldDB" id="A0A392RYA1"/>
<protein>
    <submittedName>
        <fullName evidence="2">Cellular nucleic acid-binding protein</fullName>
    </submittedName>
</protein>
<dbReference type="EMBL" id="LXQA010288313">
    <property type="protein sequence ID" value="MCI41137.1"/>
    <property type="molecule type" value="Genomic_DNA"/>
</dbReference>
<name>A0A392RYA1_9FABA</name>
<feature type="non-terminal residue" evidence="2">
    <location>
        <position position="117"/>
    </location>
</feature>
<organism evidence="2 3">
    <name type="scientific">Trifolium medium</name>
    <dbReference type="NCBI Taxonomy" id="97028"/>
    <lineage>
        <taxon>Eukaryota</taxon>
        <taxon>Viridiplantae</taxon>
        <taxon>Streptophyta</taxon>
        <taxon>Embryophyta</taxon>
        <taxon>Tracheophyta</taxon>
        <taxon>Spermatophyta</taxon>
        <taxon>Magnoliopsida</taxon>
        <taxon>eudicotyledons</taxon>
        <taxon>Gunneridae</taxon>
        <taxon>Pentapetalae</taxon>
        <taxon>rosids</taxon>
        <taxon>fabids</taxon>
        <taxon>Fabales</taxon>
        <taxon>Fabaceae</taxon>
        <taxon>Papilionoideae</taxon>
        <taxon>50 kb inversion clade</taxon>
        <taxon>NPAAA clade</taxon>
        <taxon>Hologalegina</taxon>
        <taxon>IRL clade</taxon>
        <taxon>Trifolieae</taxon>
        <taxon>Trifolium</taxon>
    </lineage>
</organism>
<proteinExistence type="predicted"/>
<sequence>IFKGGYDPDGAQRWIEGIERIFGAMRCLDEHKVLLGGYVLHDEADHWWGNANQRLGAGGALITWARFKREFLTKYFPVDERNRKVIEFMELKQGGMPVSEYAAKFEELCRFAPHYNT</sequence>